<evidence type="ECO:0000256" key="1">
    <source>
        <dbReference type="SAM" id="Phobius"/>
    </source>
</evidence>
<sequence>MWLGFLSLRNILQNLPGFKEIFGLLFKLILSGPGILATILIIALCFSSAFTEYLENNQIVFLNIVFILPGFIQVLAVPELIQTIIEVIPFIDFTIMVHDGYYYAVYAYSVMLFTLLVLMIDGISKPIPPLRPVELDDQMCQDNEEVCDPLHMEDYVSAAQTVVAKRVLNDEVNFAL</sequence>
<protein>
    <submittedName>
        <fullName evidence="2">Uncharacterized protein</fullName>
    </submittedName>
</protein>
<evidence type="ECO:0000313" key="2">
    <source>
        <dbReference type="EMBL" id="MES1918546.1"/>
    </source>
</evidence>
<dbReference type="Proteomes" id="UP001439008">
    <property type="component" value="Unassembled WGS sequence"/>
</dbReference>
<keyword evidence="3" id="KW-1185">Reference proteome</keyword>
<organism evidence="2 3">
    <name type="scientific">Bonamia ostreae</name>
    <dbReference type="NCBI Taxonomy" id="126728"/>
    <lineage>
        <taxon>Eukaryota</taxon>
        <taxon>Sar</taxon>
        <taxon>Rhizaria</taxon>
        <taxon>Endomyxa</taxon>
        <taxon>Ascetosporea</taxon>
        <taxon>Haplosporida</taxon>
        <taxon>Bonamia</taxon>
    </lineage>
</organism>
<keyword evidence="1" id="KW-0812">Transmembrane</keyword>
<keyword evidence="1" id="KW-0472">Membrane</keyword>
<keyword evidence="1" id="KW-1133">Transmembrane helix</keyword>
<comment type="caution">
    <text evidence="2">The sequence shown here is derived from an EMBL/GenBank/DDBJ whole genome shotgun (WGS) entry which is preliminary data.</text>
</comment>
<accession>A0ABV2AFS6</accession>
<proteinExistence type="predicted"/>
<reference evidence="2 3" key="1">
    <citation type="journal article" date="2024" name="BMC Biol.">
        <title>Comparative genomics of Ascetosporea gives new insight into the evolutionary basis for animal parasitism in Rhizaria.</title>
        <authorList>
            <person name="Hiltunen Thoren M."/>
            <person name="Onut-Brannstrom I."/>
            <person name="Alfjorden A."/>
            <person name="Peckova H."/>
            <person name="Swords F."/>
            <person name="Hooper C."/>
            <person name="Holzer A.S."/>
            <person name="Bass D."/>
            <person name="Burki F."/>
        </authorList>
    </citation>
    <scope>NUCLEOTIDE SEQUENCE [LARGE SCALE GENOMIC DNA]</scope>
    <source>
        <strain evidence="2">20-A016</strain>
    </source>
</reference>
<name>A0ABV2AFS6_9EUKA</name>
<dbReference type="EMBL" id="JBDODL010000081">
    <property type="protein sequence ID" value="MES1918546.1"/>
    <property type="molecule type" value="Genomic_DNA"/>
</dbReference>
<feature type="transmembrane region" description="Helical" evidence="1">
    <location>
        <begin position="101"/>
        <end position="120"/>
    </location>
</feature>
<evidence type="ECO:0000313" key="3">
    <source>
        <dbReference type="Proteomes" id="UP001439008"/>
    </source>
</evidence>
<feature type="transmembrane region" description="Helical" evidence="1">
    <location>
        <begin position="59"/>
        <end position="81"/>
    </location>
</feature>
<feature type="transmembrane region" description="Helical" evidence="1">
    <location>
        <begin position="24"/>
        <end position="47"/>
    </location>
</feature>
<gene>
    <name evidence="2" type="ORF">MHBO_000501</name>
</gene>